<reference evidence="2 3" key="1">
    <citation type="submission" date="2019-05" db="EMBL/GenBank/DDBJ databases">
        <title>Another draft genome of Portunus trituberculatus and its Hox gene families provides insights of decapod evolution.</title>
        <authorList>
            <person name="Jeong J.-H."/>
            <person name="Song I."/>
            <person name="Kim S."/>
            <person name="Choi T."/>
            <person name="Kim D."/>
            <person name="Ryu S."/>
            <person name="Kim W."/>
        </authorList>
    </citation>
    <scope>NUCLEOTIDE SEQUENCE [LARGE SCALE GENOMIC DNA]</scope>
    <source>
        <tissue evidence="2">Muscle</tissue>
    </source>
</reference>
<feature type="region of interest" description="Disordered" evidence="1">
    <location>
        <begin position="26"/>
        <end position="91"/>
    </location>
</feature>
<evidence type="ECO:0000256" key="1">
    <source>
        <dbReference type="SAM" id="MobiDB-lite"/>
    </source>
</evidence>
<feature type="compositionally biased region" description="Pro residues" evidence="1">
    <location>
        <begin position="78"/>
        <end position="87"/>
    </location>
</feature>
<gene>
    <name evidence="2" type="ORF">E2C01_052467</name>
</gene>
<name>A0A5B7GHM6_PORTR</name>
<keyword evidence="3" id="KW-1185">Reference proteome</keyword>
<proteinExistence type="predicted"/>
<sequence>MYNALCIVSPHPTNTSLILPSLSFITPIRESPPPPLPPPPPPPQERHATTQPDKEVEMSHAHSLQHSTRTHTSTPTHTSPPAPPQSTPPHILEVCEALTEVGSEVDELDPEEALVPLELEEALEDQLLEDVLPLWAEKKLSAELRLRVSGESSTPSLVTSMILA</sequence>
<accession>A0A5B7GHM6</accession>
<protein>
    <submittedName>
        <fullName evidence="2">Uncharacterized protein</fullName>
    </submittedName>
</protein>
<evidence type="ECO:0000313" key="2">
    <source>
        <dbReference type="EMBL" id="MPC58462.1"/>
    </source>
</evidence>
<evidence type="ECO:0000313" key="3">
    <source>
        <dbReference type="Proteomes" id="UP000324222"/>
    </source>
</evidence>
<dbReference type="Proteomes" id="UP000324222">
    <property type="component" value="Unassembled WGS sequence"/>
</dbReference>
<comment type="caution">
    <text evidence="2">The sequence shown here is derived from an EMBL/GenBank/DDBJ whole genome shotgun (WGS) entry which is preliminary data.</text>
</comment>
<organism evidence="2 3">
    <name type="scientific">Portunus trituberculatus</name>
    <name type="common">Swimming crab</name>
    <name type="synonym">Neptunus trituberculatus</name>
    <dbReference type="NCBI Taxonomy" id="210409"/>
    <lineage>
        <taxon>Eukaryota</taxon>
        <taxon>Metazoa</taxon>
        <taxon>Ecdysozoa</taxon>
        <taxon>Arthropoda</taxon>
        <taxon>Crustacea</taxon>
        <taxon>Multicrustacea</taxon>
        <taxon>Malacostraca</taxon>
        <taxon>Eumalacostraca</taxon>
        <taxon>Eucarida</taxon>
        <taxon>Decapoda</taxon>
        <taxon>Pleocyemata</taxon>
        <taxon>Brachyura</taxon>
        <taxon>Eubrachyura</taxon>
        <taxon>Portunoidea</taxon>
        <taxon>Portunidae</taxon>
        <taxon>Portuninae</taxon>
        <taxon>Portunus</taxon>
    </lineage>
</organism>
<dbReference type="AlphaFoldDB" id="A0A5B7GHM6"/>
<feature type="compositionally biased region" description="Basic and acidic residues" evidence="1">
    <location>
        <begin position="44"/>
        <end position="60"/>
    </location>
</feature>
<dbReference type="EMBL" id="VSRR010015708">
    <property type="protein sequence ID" value="MPC58462.1"/>
    <property type="molecule type" value="Genomic_DNA"/>
</dbReference>
<feature type="compositionally biased region" description="Pro residues" evidence="1">
    <location>
        <begin position="30"/>
        <end position="43"/>
    </location>
</feature>
<feature type="compositionally biased region" description="Low complexity" evidence="1">
    <location>
        <begin position="66"/>
        <end position="77"/>
    </location>
</feature>